<evidence type="ECO:0000313" key="2">
    <source>
        <dbReference type="Proteomes" id="UP000594603"/>
    </source>
</evidence>
<keyword evidence="2" id="KW-1185">Reference proteome</keyword>
<name>A0ACD1BEN7_9CLOT</name>
<proteinExistence type="predicted"/>
<dbReference type="EMBL" id="CP051754">
    <property type="protein sequence ID" value="QPJ85882.1"/>
    <property type="molecule type" value="Genomic_DNA"/>
</dbReference>
<gene>
    <name evidence="1" type="primary">yunB</name>
    <name evidence="1" type="ORF">HH195_08045</name>
</gene>
<accession>A0ACD1BEN7</accession>
<reference evidence="1" key="1">
    <citation type="submission" date="2020-04" db="EMBL/GenBank/DDBJ databases">
        <title>A novel bacterium ('Candidatus Sarcina troglodytae' sp. nov.) linked to a protracted, uniformly lethal epizootic among sanctuary western chimpanzees (Pan troglodytes verus) in Sierra Leone.</title>
        <authorList>
            <person name="Owens L.A."/>
            <person name="Colitti B."/>
            <person name="Hirji I."/>
            <person name="Pizaro A."/>
            <person name="Jaffe J.E."/>
            <person name="Moittie S."/>
            <person name="Bishop-Lilly K.A."/>
            <person name="Estrella L.A."/>
            <person name="Voegtly L.J."/>
            <person name="Kuhn J.H."/>
            <person name="Suen G."/>
            <person name="Deblois C.L."/>
            <person name="Dunn C."/>
            <person name="Juan-Salles C."/>
            <person name="Goldberg T.L."/>
        </authorList>
    </citation>
    <scope>NUCLEOTIDE SEQUENCE</scope>
    <source>
        <strain evidence="1">JB2</strain>
    </source>
</reference>
<evidence type="ECO:0000313" key="1">
    <source>
        <dbReference type="EMBL" id="QPJ85882.1"/>
    </source>
</evidence>
<organism evidence="1 2">
    <name type="scientific">Candidatus Sarcina troglodytae</name>
    <dbReference type="NCBI Taxonomy" id="2726954"/>
    <lineage>
        <taxon>Bacteria</taxon>
        <taxon>Bacillati</taxon>
        <taxon>Bacillota</taxon>
        <taxon>Clostridia</taxon>
        <taxon>Eubacteriales</taxon>
        <taxon>Clostridiaceae</taxon>
        <taxon>Sarcina</taxon>
    </lineage>
</organism>
<protein>
    <submittedName>
        <fullName evidence="1">Sporulation protein YunB</fullName>
    </submittedName>
</protein>
<sequence length="220" mass="24853">MYNRTPIKKRKSLKKVKIRFLIIIICTLIIFIFYSINKNLSPAIIAVADSELRARTLDIINTNIQTIYDEEFKDIDLVSVEKDSNDKIVMVKADTVRLNTLATKISLKGQDELEKMGKVGFKIPLGYVSKVSILSYLGPDIIVKMRPIGRVEVSYESVFESAGINQTRLKIYMNVKSTMQIILPFESRDLEVVNNVPVSETIIVGEIPRTILGSDVLSNK</sequence>
<dbReference type="Proteomes" id="UP000594603">
    <property type="component" value="Chromosome"/>
</dbReference>